<sequence length="63" mass="7013">MGIKEAVNSEYLNSRFGQAAKTSQKKTPPLTFVFVMKSFYGSCYYGHDIIIGLSMMTVDHESG</sequence>
<keyword evidence="2" id="KW-1185">Reference proteome</keyword>
<dbReference type="AlphaFoldDB" id="A0A922IBT5"/>
<evidence type="ECO:0000313" key="1">
    <source>
        <dbReference type="EMBL" id="KAH9527897.1"/>
    </source>
</evidence>
<evidence type="ECO:0000313" key="2">
    <source>
        <dbReference type="Proteomes" id="UP000790347"/>
    </source>
</evidence>
<accession>A0A922IBT5</accession>
<proteinExistence type="predicted"/>
<reference evidence="1" key="1">
    <citation type="submission" date="2013-05" db="EMBL/GenBank/DDBJ databases">
        <authorList>
            <person name="Yim A.K.Y."/>
            <person name="Chan T.F."/>
            <person name="Ji K.M."/>
            <person name="Liu X.Y."/>
            <person name="Zhou J.W."/>
            <person name="Li R.Q."/>
            <person name="Yang K.Y."/>
            <person name="Li J."/>
            <person name="Li M."/>
            <person name="Law P.T.W."/>
            <person name="Wu Y.L."/>
            <person name="Cai Z.L."/>
            <person name="Qin H."/>
            <person name="Bao Y."/>
            <person name="Leung R.K.K."/>
            <person name="Ng P.K.S."/>
            <person name="Zou J."/>
            <person name="Zhong X.J."/>
            <person name="Ran P.X."/>
            <person name="Zhong N.S."/>
            <person name="Liu Z.G."/>
            <person name="Tsui S.K.W."/>
        </authorList>
    </citation>
    <scope>NUCLEOTIDE SEQUENCE</scope>
    <source>
        <strain evidence="1">Derf</strain>
        <tissue evidence="1">Whole organism</tissue>
    </source>
</reference>
<reference evidence="1" key="2">
    <citation type="journal article" date="2022" name="Res Sq">
        <title>Comparative Genomics Reveals Insights into the Divergent Evolution of Astigmatic Mites and Household Pest Adaptations.</title>
        <authorList>
            <person name="Xiong Q."/>
            <person name="Wan A.T.-Y."/>
            <person name="Liu X.-Y."/>
            <person name="Fung C.S.-H."/>
            <person name="Xiao X."/>
            <person name="Malainual N."/>
            <person name="Hou J."/>
            <person name="Wang L."/>
            <person name="Wang M."/>
            <person name="Yang K."/>
            <person name="Cui Y."/>
            <person name="Leung E."/>
            <person name="Nong W."/>
            <person name="Shin S.-K."/>
            <person name="Au S."/>
            <person name="Jeong K.Y."/>
            <person name="Chew F.T."/>
            <person name="Hui J."/>
            <person name="Leung T.F."/>
            <person name="Tungtrongchitr A."/>
            <person name="Zhong N."/>
            <person name="Liu Z."/>
            <person name="Tsui S."/>
        </authorList>
    </citation>
    <scope>NUCLEOTIDE SEQUENCE</scope>
    <source>
        <strain evidence="1">Derf</strain>
        <tissue evidence="1">Whole organism</tissue>
    </source>
</reference>
<comment type="caution">
    <text evidence="1">The sequence shown here is derived from an EMBL/GenBank/DDBJ whole genome shotgun (WGS) entry which is preliminary data.</text>
</comment>
<organism evidence="1 2">
    <name type="scientific">Dermatophagoides farinae</name>
    <name type="common">American house dust mite</name>
    <dbReference type="NCBI Taxonomy" id="6954"/>
    <lineage>
        <taxon>Eukaryota</taxon>
        <taxon>Metazoa</taxon>
        <taxon>Ecdysozoa</taxon>
        <taxon>Arthropoda</taxon>
        <taxon>Chelicerata</taxon>
        <taxon>Arachnida</taxon>
        <taxon>Acari</taxon>
        <taxon>Acariformes</taxon>
        <taxon>Sarcoptiformes</taxon>
        <taxon>Astigmata</taxon>
        <taxon>Psoroptidia</taxon>
        <taxon>Analgoidea</taxon>
        <taxon>Pyroglyphidae</taxon>
        <taxon>Dermatophagoidinae</taxon>
        <taxon>Dermatophagoides</taxon>
    </lineage>
</organism>
<name>A0A922IBT5_DERFA</name>
<protein>
    <submittedName>
        <fullName evidence="1">Uncharacterized protein</fullName>
    </submittedName>
</protein>
<dbReference type="Proteomes" id="UP000790347">
    <property type="component" value="Unassembled WGS sequence"/>
</dbReference>
<dbReference type="EMBL" id="ASGP02000001">
    <property type="protein sequence ID" value="KAH9527897.1"/>
    <property type="molecule type" value="Genomic_DNA"/>
</dbReference>
<gene>
    <name evidence="1" type="ORF">DERF_001886</name>
</gene>